<dbReference type="AlphaFoldDB" id="X1FCJ8"/>
<sequence>AKERRIVNAIFAMFWTLLQWEMYPCNGAAKGDKKCV</sequence>
<accession>X1FCJ8</accession>
<organism evidence="1">
    <name type="scientific">marine sediment metagenome</name>
    <dbReference type="NCBI Taxonomy" id="412755"/>
    <lineage>
        <taxon>unclassified sequences</taxon>
        <taxon>metagenomes</taxon>
        <taxon>ecological metagenomes</taxon>
    </lineage>
</organism>
<proteinExistence type="predicted"/>
<name>X1FCJ8_9ZZZZ</name>
<dbReference type="EMBL" id="BARU01005939">
    <property type="protein sequence ID" value="GAH43366.1"/>
    <property type="molecule type" value="Genomic_DNA"/>
</dbReference>
<protein>
    <submittedName>
        <fullName evidence="1">Uncharacterized protein</fullName>
    </submittedName>
</protein>
<evidence type="ECO:0000313" key="1">
    <source>
        <dbReference type="EMBL" id="GAH43366.1"/>
    </source>
</evidence>
<reference evidence="1" key="1">
    <citation type="journal article" date="2014" name="Front. Microbiol.">
        <title>High frequency of phylogenetically diverse reductive dehalogenase-homologous genes in deep subseafloor sedimentary metagenomes.</title>
        <authorList>
            <person name="Kawai M."/>
            <person name="Futagami T."/>
            <person name="Toyoda A."/>
            <person name="Takaki Y."/>
            <person name="Nishi S."/>
            <person name="Hori S."/>
            <person name="Arai W."/>
            <person name="Tsubouchi T."/>
            <person name="Morono Y."/>
            <person name="Uchiyama I."/>
            <person name="Ito T."/>
            <person name="Fujiyama A."/>
            <person name="Inagaki F."/>
            <person name="Takami H."/>
        </authorList>
    </citation>
    <scope>NUCLEOTIDE SEQUENCE</scope>
    <source>
        <strain evidence="1">Expedition CK06-06</strain>
    </source>
</reference>
<comment type="caution">
    <text evidence="1">The sequence shown here is derived from an EMBL/GenBank/DDBJ whole genome shotgun (WGS) entry which is preliminary data.</text>
</comment>
<feature type="non-terminal residue" evidence="1">
    <location>
        <position position="1"/>
    </location>
</feature>
<gene>
    <name evidence="1" type="ORF">S03H2_11655</name>
</gene>